<protein>
    <submittedName>
        <fullName evidence="6">Maleylacetate reductase</fullName>
    </submittedName>
</protein>
<dbReference type="InterPro" id="IPR039697">
    <property type="entry name" value="Alcohol_dehydrogenase_Fe"/>
</dbReference>
<feature type="domain" description="Alcohol dehydrogenase iron-type/glycerol dehydrogenase GldA" evidence="4">
    <location>
        <begin position="26"/>
        <end position="169"/>
    </location>
</feature>
<evidence type="ECO:0000256" key="3">
    <source>
        <dbReference type="ARBA" id="ARBA00023027"/>
    </source>
</evidence>
<comment type="similarity">
    <text evidence="1">Belongs to the iron-containing alcohol dehydrogenase family.</text>
</comment>
<dbReference type="GO" id="GO:0046872">
    <property type="term" value="F:metal ion binding"/>
    <property type="evidence" value="ECO:0007669"/>
    <property type="project" value="InterPro"/>
</dbReference>
<evidence type="ECO:0000259" key="5">
    <source>
        <dbReference type="Pfam" id="PF25137"/>
    </source>
</evidence>
<dbReference type="InterPro" id="IPR001670">
    <property type="entry name" value="ADH_Fe/GldA"/>
</dbReference>
<dbReference type="EMBL" id="QQTP01000030">
    <property type="protein sequence ID" value="RDJ19695.1"/>
    <property type="molecule type" value="Genomic_DNA"/>
</dbReference>
<organism evidence="6 7">
    <name type="scientific">Bosea caraganae</name>
    <dbReference type="NCBI Taxonomy" id="2763117"/>
    <lineage>
        <taxon>Bacteria</taxon>
        <taxon>Pseudomonadati</taxon>
        <taxon>Pseudomonadota</taxon>
        <taxon>Alphaproteobacteria</taxon>
        <taxon>Hyphomicrobiales</taxon>
        <taxon>Boseaceae</taxon>
        <taxon>Bosea</taxon>
    </lineage>
</organism>
<comment type="caution">
    <text evidence="6">The sequence shown here is derived from an EMBL/GenBank/DDBJ whole genome shotgun (WGS) entry which is preliminary data.</text>
</comment>
<dbReference type="Gene3D" id="3.40.50.1970">
    <property type="match status" value="1"/>
</dbReference>
<sequence length="368" mass="37622">MVSTMTNFFDARREFALPGGVYNATPSRVIFGAGSLARVADAVEAYGAKRAVVISTPGRSGLAQRVADLLGDRCCGIIPEAVSQVPIELAIRGRGLAADLKADCIVSAGGGASVGLGKGIALEYAKPIVAIPTTYSGSEMTGFCGITIDGVKRMHKSLNMLASTVIYDPELSVGLPVDVSMASAMNALAHCVDAIYVSTVSPLIVGSAYEGAAVLAKAMPRVAASPGDVGARTDLLYGAFLGGAALTGGFALQHGVAHVLGGSFGIAHGLSHALVLPHVAAYNARHAPREMKRLADAMGVDNVGAALFDLMVGVGLPASLKEVGFDRGNIERAAQITVETDNGLNPGPVTIEGVRALLEDAYAGRRPA</sequence>
<dbReference type="PANTHER" id="PTHR11496:SF102">
    <property type="entry name" value="ALCOHOL DEHYDROGENASE 4"/>
    <property type="match status" value="1"/>
</dbReference>
<dbReference type="InterPro" id="IPR034786">
    <property type="entry name" value="MAR"/>
</dbReference>
<dbReference type="GO" id="GO:0018506">
    <property type="term" value="F:maleylacetate reductase activity"/>
    <property type="evidence" value="ECO:0007669"/>
    <property type="project" value="InterPro"/>
</dbReference>
<keyword evidence="2" id="KW-0560">Oxidoreductase</keyword>
<dbReference type="GO" id="GO:0004022">
    <property type="term" value="F:alcohol dehydrogenase (NAD+) activity"/>
    <property type="evidence" value="ECO:0007669"/>
    <property type="project" value="TreeGrafter"/>
</dbReference>
<dbReference type="Gene3D" id="1.20.1090.10">
    <property type="entry name" value="Dehydroquinate synthase-like - alpha domain"/>
    <property type="match status" value="1"/>
</dbReference>
<evidence type="ECO:0000256" key="1">
    <source>
        <dbReference type="ARBA" id="ARBA00007358"/>
    </source>
</evidence>
<dbReference type="AlphaFoldDB" id="A0A370KXG7"/>
<gene>
    <name evidence="6" type="ORF">DWE98_28390</name>
</gene>
<keyword evidence="7" id="KW-1185">Reference proteome</keyword>
<accession>A0A370KXG7</accession>
<reference evidence="7" key="1">
    <citation type="submission" date="2018-07" db="EMBL/GenBank/DDBJ databases">
        <authorList>
            <person name="Safronova V.I."/>
            <person name="Chirak E.R."/>
            <person name="Sazanova A.L."/>
        </authorList>
    </citation>
    <scope>NUCLEOTIDE SEQUENCE [LARGE SCALE GENOMIC DNA]</scope>
    <source>
        <strain evidence="7">RCAM04685</strain>
    </source>
</reference>
<evidence type="ECO:0000313" key="7">
    <source>
        <dbReference type="Proteomes" id="UP000255207"/>
    </source>
</evidence>
<dbReference type="SUPFAM" id="SSF56796">
    <property type="entry name" value="Dehydroquinate synthase-like"/>
    <property type="match status" value="1"/>
</dbReference>
<dbReference type="Pfam" id="PF25137">
    <property type="entry name" value="ADH_Fe_C"/>
    <property type="match status" value="1"/>
</dbReference>
<dbReference type="PANTHER" id="PTHR11496">
    <property type="entry name" value="ALCOHOL DEHYDROGENASE"/>
    <property type="match status" value="1"/>
</dbReference>
<dbReference type="InterPro" id="IPR056798">
    <property type="entry name" value="ADH_Fe_C"/>
</dbReference>
<feature type="domain" description="Fe-containing alcohol dehydrogenase-like C-terminal" evidence="5">
    <location>
        <begin position="181"/>
        <end position="362"/>
    </location>
</feature>
<evidence type="ECO:0000313" key="6">
    <source>
        <dbReference type="EMBL" id="RDJ19695.1"/>
    </source>
</evidence>
<evidence type="ECO:0000256" key="2">
    <source>
        <dbReference type="ARBA" id="ARBA00023002"/>
    </source>
</evidence>
<name>A0A370KXG7_9HYPH</name>
<dbReference type="CDD" id="cd08177">
    <property type="entry name" value="MAR"/>
    <property type="match status" value="1"/>
</dbReference>
<proteinExistence type="inferred from homology"/>
<keyword evidence="3" id="KW-0520">NAD</keyword>
<dbReference type="Proteomes" id="UP000255207">
    <property type="component" value="Unassembled WGS sequence"/>
</dbReference>
<evidence type="ECO:0000259" key="4">
    <source>
        <dbReference type="Pfam" id="PF00465"/>
    </source>
</evidence>
<dbReference type="Pfam" id="PF00465">
    <property type="entry name" value="Fe-ADH"/>
    <property type="match status" value="1"/>
</dbReference>